<gene>
    <name evidence="2" type="ORF">GCM10010423_29510</name>
</gene>
<protein>
    <submittedName>
        <fullName evidence="2">Uncharacterized protein</fullName>
    </submittedName>
</protein>
<reference evidence="2 3" key="1">
    <citation type="journal article" date="2019" name="Int. J. Syst. Evol. Microbiol.">
        <title>The Global Catalogue of Microorganisms (GCM) 10K type strain sequencing project: providing services to taxonomists for standard genome sequencing and annotation.</title>
        <authorList>
            <consortium name="The Broad Institute Genomics Platform"/>
            <consortium name="The Broad Institute Genome Sequencing Center for Infectious Disease"/>
            <person name="Wu L."/>
            <person name="Ma J."/>
        </authorList>
    </citation>
    <scope>NUCLEOTIDE SEQUENCE [LARGE SCALE GENOMIC DNA]</scope>
    <source>
        <strain evidence="2 3">JCM 6924</strain>
    </source>
</reference>
<evidence type="ECO:0000256" key="1">
    <source>
        <dbReference type="SAM" id="MobiDB-lite"/>
    </source>
</evidence>
<accession>A0ABN3NT18</accession>
<evidence type="ECO:0000313" key="2">
    <source>
        <dbReference type="EMBL" id="GAA2532019.1"/>
    </source>
</evidence>
<dbReference type="Proteomes" id="UP001501095">
    <property type="component" value="Unassembled WGS sequence"/>
</dbReference>
<keyword evidence="3" id="KW-1185">Reference proteome</keyword>
<evidence type="ECO:0000313" key="3">
    <source>
        <dbReference type="Proteomes" id="UP001501095"/>
    </source>
</evidence>
<sequence>MNYFVRGQARCTGSPDPPALWRNPEVKQDDDPAAWLMTCTIITTEATDIAGRVQTGRRRAGGR</sequence>
<organism evidence="2 3">
    <name type="scientific">Streptomyces levis</name>
    <dbReference type="NCBI Taxonomy" id="285566"/>
    <lineage>
        <taxon>Bacteria</taxon>
        <taxon>Bacillati</taxon>
        <taxon>Actinomycetota</taxon>
        <taxon>Actinomycetes</taxon>
        <taxon>Kitasatosporales</taxon>
        <taxon>Streptomycetaceae</taxon>
        <taxon>Streptomyces</taxon>
    </lineage>
</organism>
<proteinExistence type="predicted"/>
<comment type="caution">
    <text evidence="2">The sequence shown here is derived from an EMBL/GenBank/DDBJ whole genome shotgun (WGS) entry which is preliminary data.</text>
</comment>
<name>A0ABN3NT18_9ACTN</name>
<feature type="region of interest" description="Disordered" evidence="1">
    <location>
        <begin position="1"/>
        <end position="26"/>
    </location>
</feature>
<dbReference type="EMBL" id="BAAATM010000009">
    <property type="protein sequence ID" value="GAA2532019.1"/>
    <property type="molecule type" value="Genomic_DNA"/>
</dbReference>